<feature type="region of interest" description="Disordered" evidence="1">
    <location>
        <begin position="104"/>
        <end position="158"/>
    </location>
</feature>
<dbReference type="Proteomes" id="UP000182190">
    <property type="component" value="Unassembled WGS sequence"/>
</dbReference>
<dbReference type="RefSeq" id="WP_083616989.1">
    <property type="nucleotide sequence ID" value="NZ_LR734994.1"/>
</dbReference>
<comment type="caution">
    <text evidence="2">The sequence shown here is derived from an EMBL/GenBank/DDBJ whole genome shotgun (WGS) entry which is preliminary data.</text>
</comment>
<evidence type="ECO:0000313" key="2">
    <source>
        <dbReference type="EMBL" id="VXD17182.1"/>
    </source>
</evidence>
<dbReference type="OrthoDB" id="508414at2"/>
<feature type="compositionally biased region" description="Polar residues" evidence="1">
    <location>
        <begin position="359"/>
        <end position="387"/>
    </location>
</feature>
<organism evidence="2 3">
    <name type="scientific">Planktothrix paucivesiculata PCC 9631</name>
    <dbReference type="NCBI Taxonomy" id="671071"/>
    <lineage>
        <taxon>Bacteria</taxon>
        <taxon>Bacillati</taxon>
        <taxon>Cyanobacteriota</taxon>
        <taxon>Cyanophyceae</taxon>
        <taxon>Oscillatoriophycideae</taxon>
        <taxon>Oscillatoriales</taxon>
        <taxon>Microcoleaceae</taxon>
        <taxon>Planktothrix</taxon>
    </lineage>
</organism>
<proteinExistence type="predicted"/>
<sequence>MPKLSIVPDSPMLDVEPSLYYQTPNWAAIKAIRAKLTSADWCVWSYLQMLDPYGDRLKETPNPEQIAATVGLSERQVRRSMHKLEEMELWEFKIVDMKSRNLATVKSGQSCPQQDKVVRNKTKLSESGQSCPSQDKVVRNKTKLSDSTPETLTQSGSDFPHTLKTYKDFFNTLSEPERERFLNFVQKKTEGFTKPIASIPDWLASSDSTGNPRFEDYYSQFKKSPHEVRNRELQEAEALRSQLAKEKIYWEQHPQFEAWVQEIAIAKSQTPFIEDVRKLFLAIEPDSFERSDFWEWVILSRVHIPAAPAQESALTQTYQATSEPLGAHTEESRHSFKEKLKAQLDAKKNGTKVERQRRLTTLSPTELANLEMSISKSTNASPNSPSL</sequence>
<name>A0A7Z9BT64_9CYAN</name>
<keyword evidence="3" id="KW-1185">Reference proteome</keyword>
<feature type="compositionally biased region" description="Polar residues" evidence="1">
    <location>
        <begin position="104"/>
        <end position="113"/>
    </location>
</feature>
<feature type="compositionally biased region" description="Polar residues" evidence="1">
    <location>
        <begin position="145"/>
        <end position="157"/>
    </location>
</feature>
<dbReference type="AlphaFoldDB" id="A0A7Z9BT64"/>
<evidence type="ECO:0008006" key="4">
    <source>
        <dbReference type="Google" id="ProtNLM"/>
    </source>
</evidence>
<dbReference type="Gene3D" id="1.10.10.10">
    <property type="entry name" value="Winged helix-like DNA-binding domain superfamily/Winged helix DNA-binding domain"/>
    <property type="match status" value="1"/>
</dbReference>
<reference evidence="2" key="1">
    <citation type="submission" date="2019-10" db="EMBL/GenBank/DDBJ databases">
        <authorList>
            <consortium name="Genoscope - CEA"/>
            <person name="William W."/>
        </authorList>
    </citation>
    <scope>NUCLEOTIDE SEQUENCE [LARGE SCALE GENOMIC DNA]</scope>
    <source>
        <strain evidence="2">BBR_PRJEB10994</strain>
    </source>
</reference>
<feature type="region of interest" description="Disordered" evidence="1">
    <location>
        <begin position="343"/>
        <end position="387"/>
    </location>
</feature>
<feature type="compositionally biased region" description="Basic and acidic residues" evidence="1">
    <location>
        <begin position="343"/>
        <end position="357"/>
    </location>
</feature>
<evidence type="ECO:0000313" key="3">
    <source>
        <dbReference type="Proteomes" id="UP000182190"/>
    </source>
</evidence>
<gene>
    <name evidence="2" type="ORF">PL9631_280005</name>
</gene>
<protein>
    <recommendedName>
        <fullName evidence="4">Helix-turn-helix domain-containing protein</fullName>
    </recommendedName>
</protein>
<accession>A0A7Z9BT64</accession>
<evidence type="ECO:0000256" key="1">
    <source>
        <dbReference type="SAM" id="MobiDB-lite"/>
    </source>
</evidence>
<dbReference type="InterPro" id="IPR036388">
    <property type="entry name" value="WH-like_DNA-bd_sf"/>
</dbReference>
<dbReference type="EMBL" id="CZCS02000166">
    <property type="protein sequence ID" value="VXD17182.1"/>
    <property type="molecule type" value="Genomic_DNA"/>
</dbReference>